<feature type="region of interest" description="Disordered" evidence="1">
    <location>
        <begin position="1"/>
        <end position="176"/>
    </location>
</feature>
<dbReference type="Proteomes" id="UP000670475">
    <property type="component" value="Unassembled WGS sequence"/>
</dbReference>
<protein>
    <recommendedName>
        <fullName evidence="5">Integral membrane protein</fullName>
    </recommendedName>
</protein>
<feature type="transmembrane region" description="Helical" evidence="2">
    <location>
        <begin position="193"/>
        <end position="219"/>
    </location>
</feature>
<feature type="transmembrane region" description="Helical" evidence="2">
    <location>
        <begin position="291"/>
        <end position="310"/>
    </location>
</feature>
<dbReference type="AlphaFoldDB" id="A0A940MDL2"/>
<feature type="compositionally biased region" description="Gly residues" evidence="1">
    <location>
        <begin position="135"/>
        <end position="148"/>
    </location>
</feature>
<proteinExistence type="predicted"/>
<feature type="compositionally biased region" description="Low complexity" evidence="1">
    <location>
        <begin position="25"/>
        <end position="37"/>
    </location>
</feature>
<reference evidence="3" key="1">
    <citation type="submission" date="2021-03" db="EMBL/GenBank/DDBJ databases">
        <title>Whole genome sequence of Streptomyces bomunensis MMS17-BM035.</title>
        <authorList>
            <person name="Lee J.H."/>
        </authorList>
    </citation>
    <scope>NUCLEOTIDE SEQUENCE</scope>
    <source>
        <strain evidence="3">MMS17-BM035</strain>
    </source>
</reference>
<keyword evidence="4" id="KW-1185">Reference proteome</keyword>
<sequence length="351" mass="35376">MQDRRSTVLRLPQHAGPVLLRERQSSSSTGPSDSSGSSGSGSGSGSGTSGGSGSGSASSGGSGSGSGSSGGSGSGSGSDDNPFAPPPEGSPDQPWSPRHRPQGGSEGGEEHGGGREGDERPVWGGQWSGSQPGRSGDGFGGRTGGQGPYGPDPRQGQGGGPGGPGGPGGGRGMRWDPTDVYQRRARYALLAGMWAFFFSLFSIPEVALLLGVLAIYWAISSLRAKNRGNGAAGEGAGPAGAGSTAARRPDPFAPPPHQEAYPSTSDRAYASAGVHHPPPSPEEQARPQHTVAISGLVAAGLALLIVASTYSMQFVYSDYYTCVHDALTHEGQVACNSHLPKSLVPFLGLSD</sequence>
<evidence type="ECO:0000313" key="3">
    <source>
        <dbReference type="EMBL" id="MBP0461084.1"/>
    </source>
</evidence>
<feature type="region of interest" description="Disordered" evidence="1">
    <location>
        <begin position="268"/>
        <end position="287"/>
    </location>
</feature>
<keyword evidence="2" id="KW-1133">Transmembrane helix</keyword>
<feature type="compositionally biased region" description="Gly residues" evidence="1">
    <location>
        <begin position="156"/>
        <end position="172"/>
    </location>
</feature>
<feature type="region of interest" description="Disordered" evidence="1">
    <location>
        <begin position="228"/>
        <end position="263"/>
    </location>
</feature>
<dbReference type="EMBL" id="JAGIQL010000156">
    <property type="protein sequence ID" value="MBP0461084.1"/>
    <property type="molecule type" value="Genomic_DNA"/>
</dbReference>
<keyword evidence="2" id="KW-0472">Membrane</keyword>
<evidence type="ECO:0008006" key="5">
    <source>
        <dbReference type="Google" id="ProtNLM"/>
    </source>
</evidence>
<gene>
    <name evidence="3" type="ORF">JFN87_27005</name>
</gene>
<evidence type="ECO:0000256" key="1">
    <source>
        <dbReference type="SAM" id="MobiDB-lite"/>
    </source>
</evidence>
<feature type="compositionally biased region" description="Gly residues" evidence="1">
    <location>
        <begin position="230"/>
        <end position="240"/>
    </location>
</feature>
<comment type="caution">
    <text evidence="3">The sequence shown here is derived from an EMBL/GenBank/DDBJ whole genome shotgun (WGS) entry which is preliminary data.</text>
</comment>
<name>A0A940MDL2_9ACTN</name>
<evidence type="ECO:0000313" key="4">
    <source>
        <dbReference type="Proteomes" id="UP000670475"/>
    </source>
</evidence>
<feature type="compositionally biased region" description="Basic and acidic residues" evidence="1">
    <location>
        <begin position="108"/>
        <end position="121"/>
    </location>
</feature>
<evidence type="ECO:0000256" key="2">
    <source>
        <dbReference type="SAM" id="Phobius"/>
    </source>
</evidence>
<accession>A0A940MDL2</accession>
<organism evidence="3 4">
    <name type="scientific">Streptomyces montanisoli</name>
    <dbReference type="NCBI Taxonomy" id="2798581"/>
    <lineage>
        <taxon>Bacteria</taxon>
        <taxon>Bacillati</taxon>
        <taxon>Actinomycetota</taxon>
        <taxon>Actinomycetes</taxon>
        <taxon>Kitasatosporales</taxon>
        <taxon>Streptomycetaceae</taxon>
        <taxon>Streptomyces</taxon>
    </lineage>
</organism>
<feature type="compositionally biased region" description="Gly residues" evidence="1">
    <location>
        <begin position="38"/>
        <end position="76"/>
    </location>
</feature>
<dbReference type="RefSeq" id="WP_209344049.1">
    <property type="nucleotide sequence ID" value="NZ_JAGIQL010000156.1"/>
</dbReference>
<keyword evidence="2" id="KW-0812">Transmembrane</keyword>